<dbReference type="CDD" id="cd02440">
    <property type="entry name" value="AdoMet_MTases"/>
    <property type="match status" value="1"/>
</dbReference>
<dbReference type="PANTHER" id="PTHR38451:SF1">
    <property type="entry name" value="TRNA (ADENINE(22)-N(1))-METHYLTRANSFERASE"/>
    <property type="match status" value="1"/>
</dbReference>
<dbReference type="PANTHER" id="PTHR38451">
    <property type="entry name" value="TRNA (ADENINE(22)-N(1))-METHYLTRANSFERASE"/>
    <property type="match status" value="1"/>
</dbReference>
<sequence length="232" mass="25016">MATPEAPRLDARLTAAAQLVKPGSAVADIGCDHGKLAIFLALTGRAKHVIAADLRPGPLQTAAENCRRYGCEEAVELRLGDGLSVLNAGEADTILLAGVSAKTTIDILTAAPWVKTPGTRLVCVPATKAPVLRRWLWEQGFDIEEERLALAAGRWYAAIGAVYTGEERRPDWTECMFGRWRDLPGAAGYEAQLAQKVEKVLRGLEPGSPEWNEAAALDEQLRRPQGAEHGES</sequence>
<comment type="caution">
    <text evidence="1">The sequence shown here is derived from an EMBL/GenBank/DDBJ whole genome shotgun (WGS) entry which is preliminary data.</text>
</comment>
<dbReference type="Gene3D" id="3.40.50.150">
    <property type="entry name" value="Vaccinia Virus protein VP39"/>
    <property type="match status" value="1"/>
</dbReference>
<dbReference type="GO" id="GO:0032259">
    <property type="term" value="P:methylation"/>
    <property type="evidence" value="ECO:0007669"/>
    <property type="project" value="UniProtKB-KW"/>
</dbReference>
<dbReference type="EMBL" id="DXBV01000106">
    <property type="protein sequence ID" value="HIZ31612.1"/>
    <property type="molecule type" value="Genomic_DNA"/>
</dbReference>
<evidence type="ECO:0000313" key="1">
    <source>
        <dbReference type="EMBL" id="HIZ31612.1"/>
    </source>
</evidence>
<keyword evidence="1" id="KW-0808">Transferase</keyword>
<gene>
    <name evidence="1" type="ORF">H9813_10350</name>
</gene>
<evidence type="ECO:0000313" key="2">
    <source>
        <dbReference type="Proteomes" id="UP000824035"/>
    </source>
</evidence>
<reference evidence="1" key="1">
    <citation type="journal article" date="2021" name="PeerJ">
        <title>Extensive microbial diversity within the chicken gut microbiome revealed by metagenomics and culture.</title>
        <authorList>
            <person name="Gilroy R."/>
            <person name="Ravi A."/>
            <person name="Getino M."/>
            <person name="Pursley I."/>
            <person name="Horton D.L."/>
            <person name="Alikhan N.F."/>
            <person name="Baker D."/>
            <person name="Gharbi K."/>
            <person name="Hall N."/>
            <person name="Watson M."/>
            <person name="Adriaenssens E.M."/>
            <person name="Foster-Nyarko E."/>
            <person name="Jarju S."/>
            <person name="Secka A."/>
            <person name="Antonio M."/>
            <person name="Oren A."/>
            <person name="Chaudhuri R.R."/>
            <person name="La Ragione R."/>
            <person name="Hildebrand F."/>
            <person name="Pallen M.J."/>
        </authorList>
    </citation>
    <scope>NUCLEOTIDE SEQUENCE</scope>
    <source>
        <strain evidence="1">ChiGjej4B4-18154</strain>
    </source>
</reference>
<protein>
    <submittedName>
        <fullName evidence="1">Class I SAM-dependent methyltransferase</fullName>
    </submittedName>
</protein>
<name>A0A9D2J0E3_9FIRM</name>
<proteinExistence type="predicted"/>
<organism evidence="1 2">
    <name type="scientific">Candidatus Allofournierella merdipullorum</name>
    <dbReference type="NCBI Taxonomy" id="2838595"/>
    <lineage>
        <taxon>Bacteria</taxon>
        <taxon>Bacillati</taxon>
        <taxon>Bacillota</taxon>
        <taxon>Clostridia</taxon>
        <taxon>Eubacteriales</taxon>
        <taxon>Oscillospiraceae</taxon>
        <taxon>Allofournierella</taxon>
    </lineage>
</organism>
<dbReference type="Proteomes" id="UP000824035">
    <property type="component" value="Unassembled WGS sequence"/>
</dbReference>
<dbReference type="SUPFAM" id="SSF53335">
    <property type="entry name" value="S-adenosyl-L-methionine-dependent methyltransferases"/>
    <property type="match status" value="1"/>
</dbReference>
<keyword evidence="1" id="KW-0489">Methyltransferase</keyword>
<dbReference type="InterPro" id="IPR029063">
    <property type="entry name" value="SAM-dependent_MTases_sf"/>
</dbReference>
<reference evidence="1" key="2">
    <citation type="submission" date="2021-04" db="EMBL/GenBank/DDBJ databases">
        <authorList>
            <person name="Gilroy R."/>
        </authorList>
    </citation>
    <scope>NUCLEOTIDE SEQUENCE</scope>
    <source>
        <strain evidence="1">ChiGjej4B4-18154</strain>
    </source>
</reference>
<accession>A0A9D2J0E3</accession>
<dbReference type="Pfam" id="PF12847">
    <property type="entry name" value="Methyltransf_18"/>
    <property type="match status" value="1"/>
</dbReference>
<dbReference type="AlphaFoldDB" id="A0A9D2J0E3"/>
<dbReference type="GO" id="GO:0008168">
    <property type="term" value="F:methyltransferase activity"/>
    <property type="evidence" value="ECO:0007669"/>
    <property type="project" value="UniProtKB-KW"/>
</dbReference>